<name>A0A9D3XMM0_9SAUR</name>
<protein>
    <submittedName>
        <fullName evidence="1">Uncharacterized protein</fullName>
    </submittedName>
</protein>
<dbReference type="EMBL" id="JAHDVG010000466">
    <property type="protein sequence ID" value="KAH1183394.1"/>
    <property type="molecule type" value="Genomic_DNA"/>
</dbReference>
<organism evidence="1 2">
    <name type="scientific">Mauremys mutica</name>
    <name type="common">yellowpond turtle</name>
    <dbReference type="NCBI Taxonomy" id="74926"/>
    <lineage>
        <taxon>Eukaryota</taxon>
        <taxon>Metazoa</taxon>
        <taxon>Chordata</taxon>
        <taxon>Craniata</taxon>
        <taxon>Vertebrata</taxon>
        <taxon>Euteleostomi</taxon>
        <taxon>Archelosauria</taxon>
        <taxon>Testudinata</taxon>
        <taxon>Testudines</taxon>
        <taxon>Cryptodira</taxon>
        <taxon>Durocryptodira</taxon>
        <taxon>Testudinoidea</taxon>
        <taxon>Geoemydidae</taxon>
        <taxon>Geoemydinae</taxon>
        <taxon>Mauremys</taxon>
    </lineage>
</organism>
<evidence type="ECO:0000313" key="2">
    <source>
        <dbReference type="Proteomes" id="UP000827986"/>
    </source>
</evidence>
<dbReference type="AlphaFoldDB" id="A0A9D3XMM0"/>
<sequence>MVHGMNPTGILRELLCSVFHQEQKGNRRFSTVASSLVLPLPAGMQELCSSPHILHCRLHSIYAAQKAEVQGKSTKEPSFAEHLRCCSHVATPLCLSSTMFKESINVSI</sequence>
<comment type="caution">
    <text evidence="1">The sequence shown here is derived from an EMBL/GenBank/DDBJ whole genome shotgun (WGS) entry which is preliminary data.</text>
</comment>
<reference evidence="1" key="1">
    <citation type="submission" date="2021-09" db="EMBL/GenBank/DDBJ databases">
        <title>The genome of Mauremys mutica provides insights into the evolution of semi-aquatic lifestyle.</title>
        <authorList>
            <person name="Gong S."/>
            <person name="Gao Y."/>
        </authorList>
    </citation>
    <scope>NUCLEOTIDE SEQUENCE</scope>
    <source>
        <strain evidence="1">MM-2020</strain>
        <tissue evidence="1">Muscle</tissue>
    </source>
</reference>
<gene>
    <name evidence="1" type="ORF">KIL84_004886</name>
</gene>
<keyword evidence="2" id="KW-1185">Reference proteome</keyword>
<evidence type="ECO:0000313" key="1">
    <source>
        <dbReference type="EMBL" id="KAH1183394.1"/>
    </source>
</evidence>
<accession>A0A9D3XMM0</accession>
<proteinExistence type="predicted"/>
<dbReference type="Proteomes" id="UP000827986">
    <property type="component" value="Unassembled WGS sequence"/>
</dbReference>